<evidence type="ECO:0000256" key="1">
    <source>
        <dbReference type="ARBA" id="ARBA00004141"/>
    </source>
</evidence>
<feature type="transmembrane region" description="Helical" evidence="13">
    <location>
        <begin position="209"/>
        <end position="230"/>
    </location>
</feature>
<feature type="transmembrane region" description="Helical" evidence="13">
    <location>
        <begin position="132"/>
        <end position="156"/>
    </location>
</feature>
<evidence type="ECO:0000256" key="4">
    <source>
        <dbReference type="ARBA" id="ARBA00022692"/>
    </source>
</evidence>
<evidence type="ECO:0000256" key="6">
    <source>
        <dbReference type="ARBA" id="ARBA00022871"/>
    </source>
</evidence>
<keyword evidence="2" id="KW-0217">Developmental protein</keyword>
<dbReference type="Ensembl" id="ENSPLOT00000023002.1">
    <property type="protein sequence ID" value="ENSPLOP00000020801.1"/>
    <property type="gene ID" value="ENSPLOG00000015140.1"/>
</dbReference>
<dbReference type="FunFam" id="1.20.140.150:FF:000074">
    <property type="entry name" value="Outer dense fiber of sperm tails 4"/>
    <property type="match status" value="1"/>
</dbReference>
<keyword evidence="5" id="KW-0221">Differentiation</keyword>
<keyword evidence="4 13" id="KW-0812">Transmembrane</keyword>
<evidence type="ECO:0000313" key="14">
    <source>
        <dbReference type="Ensembl" id="ENSPLOP00000020801.1"/>
    </source>
</evidence>
<comment type="function">
    <text evidence="9">Component of the outer dense fibers (ODF) of spermatozoa which could be involved in sperm tail structure, sperm movement and general organization of cellular cytoskeleton.</text>
</comment>
<evidence type="ECO:0000256" key="7">
    <source>
        <dbReference type="ARBA" id="ARBA00022989"/>
    </source>
</evidence>
<evidence type="ECO:0000256" key="11">
    <source>
        <dbReference type="ARBA" id="ARBA00079416"/>
    </source>
</evidence>
<keyword evidence="6" id="KW-0744">Spermatogenesis</keyword>
<dbReference type="GO" id="GO:0007283">
    <property type="term" value="P:spermatogenesis"/>
    <property type="evidence" value="ECO:0007669"/>
    <property type="project" value="UniProtKB-KW"/>
</dbReference>
<dbReference type="OMA" id="FHWMAQV"/>
<reference evidence="14" key="1">
    <citation type="journal article" date="2019" name="bioRxiv">
        <title>Long live the king: chromosome-level assembly of the lion (Panthera leo) using linked-read, Hi-C, and long read data.</title>
        <authorList>
            <person name="Armstrong E.E."/>
            <person name="Taylor R.W."/>
            <person name="Miller D.E."/>
            <person name="Kaelin C."/>
            <person name="Barsh G."/>
            <person name="Hadly E.A."/>
            <person name="Petrov D."/>
        </authorList>
    </citation>
    <scope>NUCLEOTIDE SEQUENCE [LARGE SCALE GENOMIC DNA]</scope>
</reference>
<sequence>MLKGSLAQEESWPADPSGARQVPGEHPSEPGRISVPPLWWRMTHNSRWVARVLASELSLVAFILLLAMVFSKKWLCLSGSRVYQRWPSNVSSRIYTSARLMSMGLLHICKSKSCSSSENGKDSFKLWENHPVFGVARITFCLTLGLGFVFTVWLHLPYLPGLKRLPFFSWIGTILSFFEVTFIFSTLLLFPINLWIFELKRNLSVPIGWSYFIGWLVFVLYVTCAALCHFNHKHFWSVIVNCPSRAASCSNGSSSVQNFPSEPGGLTHLGQAGGSPGSGAREGLSVTFSEILAPTSAAPRPNPSPHPFSKPWVGWLSSPRGLREGGF</sequence>
<evidence type="ECO:0000256" key="9">
    <source>
        <dbReference type="ARBA" id="ARBA00054558"/>
    </source>
</evidence>
<keyword evidence="8 13" id="KW-0472">Membrane</keyword>
<evidence type="ECO:0000256" key="3">
    <source>
        <dbReference type="ARBA" id="ARBA00022553"/>
    </source>
</evidence>
<feature type="region of interest" description="Disordered" evidence="12">
    <location>
        <begin position="1"/>
        <end position="30"/>
    </location>
</feature>
<dbReference type="GO" id="GO:0016020">
    <property type="term" value="C:membrane"/>
    <property type="evidence" value="ECO:0007669"/>
    <property type="project" value="UniProtKB-SubCell"/>
</dbReference>
<evidence type="ECO:0000256" key="8">
    <source>
        <dbReference type="ARBA" id="ARBA00023136"/>
    </source>
</evidence>
<evidence type="ECO:0000256" key="5">
    <source>
        <dbReference type="ARBA" id="ARBA00022782"/>
    </source>
</evidence>
<dbReference type="GeneTree" id="ENSGT01030000234855"/>
<reference evidence="14" key="3">
    <citation type="submission" date="2025-09" db="UniProtKB">
        <authorList>
            <consortium name="Ensembl"/>
        </authorList>
    </citation>
    <scope>IDENTIFICATION</scope>
</reference>
<keyword evidence="15" id="KW-1185">Reference proteome</keyword>
<comment type="subcellular location">
    <subcellularLocation>
        <location evidence="1">Membrane</location>
        <topology evidence="1">Multi-pass membrane protein</topology>
    </subcellularLocation>
</comment>
<evidence type="ECO:0000313" key="15">
    <source>
        <dbReference type="Proteomes" id="UP000694399"/>
    </source>
</evidence>
<organism evidence="14 15">
    <name type="scientific">Panthera leo</name>
    <name type="common">Lion</name>
    <dbReference type="NCBI Taxonomy" id="9689"/>
    <lineage>
        <taxon>Eukaryota</taxon>
        <taxon>Metazoa</taxon>
        <taxon>Chordata</taxon>
        <taxon>Craniata</taxon>
        <taxon>Vertebrata</taxon>
        <taxon>Euteleostomi</taxon>
        <taxon>Mammalia</taxon>
        <taxon>Eutheria</taxon>
        <taxon>Laurasiatheria</taxon>
        <taxon>Carnivora</taxon>
        <taxon>Feliformia</taxon>
        <taxon>Felidae</taxon>
        <taxon>Pantherinae</taxon>
        <taxon>Panthera</taxon>
    </lineage>
</organism>
<proteinExistence type="predicted"/>
<name>A0A8C8XK10_PANLE</name>
<keyword evidence="7 13" id="KW-1133">Transmembrane helix</keyword>
<feature type="transmembrane region" description="Helical" evidence="13">
    <location>
        <begin position="48"/>
        <end position="70"/>
    </location>
</feature>
<evidence type="ECO:0000256" key="12">
    <source>
        <dbReference type="SAM" id="MobiDB-lite"/>
    </source>
</evidence>
<dbReference type="Proteomes" id="UP000694399">
    <property type="component" value="Chromosome E2"/>
</dbReference>
<keyword evidence="3" id="KW-0597">Phosphoprotein</keyword>
<accession>A0A8C8XK10</accession>
<evidence type="ECO:0000256" key="10">
    <source>
        <dbReference type="ARBA" id="ARBA00073557"/>
    </source>
</evidence>
<reference evidence="14" key="2">
    <citation type="submission" date="2025-08" db="UniProtKB">
        <authorList>
            <consortium name="Ensembl"/>
        </authorList>
    </citation>
    <scope>IDENTIFICATION</scope>
</reference>
<evidence type="ECO:0000256" key="2">
    <source>
        <dbReference type="ARBA" id="ARBA00022473"/>
    </source>
</evidence>
<protein>
    <recommendedName>
        <fullName evidence="10">Outer dense fiber protein 4</fullName>
    </recommendedName>
    <alternativeName>
        <fullName evidence="11">Outer dense fiber of sperm tails protein 4</fullName>
    </alternativeName>
</protein>
<evidence type="ECO:0000256" key="13">
    <source>
        <dbReference type="SAM" id="Phobius"/>
    </source>
</evidence>
<feature type="transmembrane region" description="Helical" evidence="13">
    <location>
        <begin position="168"/>
        <end position="197"/>
    </location>
</feature>
<dbReference type="AlphaFoldDB" id="A0A8C8XK10"/>
<dbReference type="GO" id="GO:0030154">
    <property type="term" value="P:cell differentiation"/>
    <property type="evidence" value="ECO:0007669"/>
    <property type="project" value="UniProtKB-KW"/>
</dbReference>